<accession>A0A2A9EME8</accession>
<evidence type="ECO:0000313" key="2">
    <source>
        <dbReference type="EMBL" id="PFG39701.1"/>
    </source>
</evidence>
<dbReference type="SUPFAM" id="SSF54593">
    <property type="entry name" value="Glyoxalase/Bleomycin resistance protein/Dihydroxybiphenyl dioxygenase"/>
    <property type="match status" value="1"/>
</dbReference>
<dbReference type="InterPro" id="IPR037523">
    <property type="entry name" value="VOC_core"/>
</dbReference>
<evidence type="ECO:0000313" key="3">
    <source>
        <dbReference type="Proteomes" id="UP000222106"/>
    </source>
</evidence>
<sequence length="125" mass="13075">MSGELAFFELGVQDAARGRRFYESLFGWAFSRGPSGGDGGMITTPNVPGGIHGGDAGASPYLFFRVDDIDAAVARVRELGGSVDGTDVEGDEEVQASYGRFVLCRDDQGSPFGLYQAPKGSATTG</sequence>
<dbReference type="EMBL" id="PDJI01000004">
    <property type="protein sequence ID" value="PFG39701.1"/>
    <property type="molecule type" value="Genomic_DNA"/>
</dbReference>
<organism evidence="2 3">
    <name type="scientific">Georgenia soli</name>
    <dbReference type="NCBI Taxonomy" id="638953"/>
    <lineage>
        <taxon>Bacteria</taxon>
        <taxon>Bacillati</taxon>
        <taxon>Actinomycetota</taxon>
        <taxon>Actinomycetes</taxon>
        <taxon>Micrococcales</taxon>
        <taxon>Bogoriellaceae</taxon>
        <taxon>Georgenia</taxon>
    </lineage>
</organism>
<dbReference type="Pfam" id="PF18029">
    <property type="entry name" value="Glyoxalase_6"/>
    <property type="match status" value="1"/>
</dbReference>
<proteinExistence type="predicted"/>
<feature type="domain" description="VOC" evidence="1">
    <location>
        <begin position="4"/>
        <end position="117"/>
    </location>
</feature>
<dbReference type="InterPro" id="IPR052164">
    <property type="entry name" value="Anthracycline_SecMetBiosynth"/>
</dbReference>
<dbReference type="InterPro" id="IPR041581">
    <property type="entry name" value="Glyoxalase_6"/>
</dbReference>
<dbReference type="Proteomes" id="UP000222106">
    <property type="component" value="Unassembled WGS sequence"/>
</dbReference>
<comment type="caution">
    <text evidence="2">The sequence shown here is derived from an EMBL/GenBank/DDBJ whole genome shotgun (WGS) entry which is preliminary data.</text>
</comment>
<gene>
    <name evidence="2" type="ORF">ATJ97_2214</name>
</gene>
<dbReference type="CDD" id="cd07247">
    <property type="entry name" value="SgaA_N_like"/>
    <property type="match status" value="1"/>
</dbReference>
<dbReference type="AlphaFoldDB" id="A0A2A9EME8"/>
<reference evidence="2 3" key="1">
    <citation type="submission" date="2017-10" db="EMBL/GenBank/DDBJ databases">
        <title>Sequencing the genomes of 1000 actinobacteria strains.</title>
        <authorList>
            <person name="Klenk H.-P."/>
        </authorList>
    </citation>
    <scope>NUCLEOTIDE SEQUENCE [LARGE SCALE GENOMIC DNA]</scope>
    <source>
        <strain evidence="2 3">DSM 21838</strain>
    </source>
</reference>
<dbReference type="Gene3D" id="3.10.180.10">
    <property type="entry name" value="2,3-Dihydroxybiphenyl 1,2-Dioxygenase, domain 1"/>
    <property type="match status" value="1"/>
</dbReference>
<dbReference type="InterPro" id="IPR029068">
    <property type="entry name" value="Glyas_Bleomycin-R_OHBP_Dase"/>
</dbReference>
<protein>
    <recommendedName>
        <fullName evidence="1">VOC domain-containing protein</fullName>
    </recommendedName>
</protein>
<evidence type="ECO:0000259" key="1">
    <source>
        <dbReference type="PROSITE" id="PS51819"/>
    </source>
</evidence>
<name>A0A2A9EME8_9MICO</name>
<dbReference type="PANTHER" id="PTHR33993:SF14">
    <property type="entry name" value="GB|AAF24581.1"/>
    <property type="match status" value="1"/>
</dbReference>
<dbReference type="PROSITE" id="PS51819">
    <property type="entry name" value="VOC"/>
    <property type="match status" value="1"/>
</dbReference>
<dbReference type="PANTHER" id="PTHR33993">
    <property type="entry name" value="GLYOXALASE-RELATED"/>
    <property type="match status" value="1"/>
</dbReference>
<keyword evidence="3" id="KW-1185">Reference proteome</keyword>
<dbReference type="OrthoDB" id="9793039at2"/>